<protein>
    <submittedName>
        <fullName evidence="3">Glutathione S-transferase family protein</fullName>
    </submittedName>
</protein>
<dbReference type="SUPFAM" id="SSF52833">
    <property type="entry name" value="Thioredoxin-like"/>
    <property type="match status" value="1"/>
</dbReference>
<proteinExistence type="predicted"/>
<evidence type="ECO:0000256" key="1">
    <source>
        <dbReference type="SAM" id="MobiDB-lite"/>
    </source>
</evidence>
<dbReference type="Pfam" id="PF13410">
    <property type="entry name" value="GST_C_2"/>
    <property type="match status" value="1"/>
</dbReference>
<dbReference type="Gene3D" id="1.20.1050.10">
    <property type="match status" value="1"/>
</dbReference>
<dbReference type="InterPro" id="IPR004045">
    <property type="entry name" value="Glutathione_S-Trfase_N"/>
</dbReference>
<evidence type="ECO:0000259" key="2">
    <source>
        <dbReference type="PROSITE" id="PS50405"/>
    </source>
</evidence>
<dbReference type="InterPro" id="IPR047047">
    <property type="entry name" value="GST_Omega-like_C"/>
</dbReference>
<dbReference type="SFLD" id="SFLDG01206">
    <property type="entry name" value="Xi.1"/>
    <property type="match status" value="1"/>
</dbReference>
<keyword evidence="4" id="KW-1185">Reference proteome</keyword>
<feature type="domain" description="GST C-terminal" evidence="2">
    <location>
        <begin position="167"/>
        <end position="294"/>
    </location>
</feature>
<feature type="region of interest" description="Disordered" evidence="1">
    <location>
        <begin position="312"/>
        <end position="331"/>
    </location>
</feature>
<dbReference type="RefSeq" id="WP_054898295.1">
    <property type="nucleotide sequence ID" value="NZ_BQHG01000010.1"/>
</dbReference>
<dbReference type="InterPro" id="IPR016639">
    <property type="entry name" value="GST_Omega/GSH"/>
</dbReference>
<name>A0ABT5RDJ2_9PSED</name>
<dbReference type="SFLD" id="SFLDS00019">
    <property type="entry name" value="Glutathione_Transferase_(cytos"/>
    <property type="match status" value="1"/>
</dbReference>
<reference evidence="3" key="1">
    <citation type="submission" date="2022-07" db="EMBL/GenBank/DDBJ databases">
        <title>Draft genome of Pseudomonas carnis strain LP isolated from cheese.</title>
        <authorList>
            <person name="Wolfe B.E."/>
        </authorList>
    </citation>
    <scope>NUCLEOTIDE SEQUENCE</scope>
    <source>
        <strain evidence="3">LP</strain>
    </source>
</reference>
<evidence type="ECO:0000313" key="4">
    <source>
        <dbReference type="Proteomes" id="UP001150614"/>
    </source>
</evidence>
<dbReference type="SFLD" id="SFLDG01148">
    <property type="entry name" value="Xi_(cytGST)"/>
    <property type="match status" value="1"/>
</dbReference>
<dbReference type="InterPro" id="IPR010987">
    <property type="entry name" value="Glutathione-S-Trfase_C-like"/>
</dbReference>
<accession>A0ABT5RDJ2</accession>
<dbReference type="EMBL" id="JANCLL010000008">
    <property type="protein sequence ID" value="MDD1944046.1"/>
    <property type="molecule type" value="Genomic_DNA"/>
</dbReference>
<gene>
    <name evidence="3" type="ORF">NMG11_09465</name>
</gene>
<dbReference type="PROSITE" id="PS50405">
    <property type="entry name" value="GST_CTER"/>
    <property type="match status" value="1"/>
</dbReference>
<dbReference type="CDD" id="cd03190">
    <property type="entry name" value="GST_C_Omega_like"/>
    <property type="match status" value="1"/>
</dbReference>
<dbReference type="PANTHER" id="PTHR32419">
    <property type="entry name" value="GLUTATHIONYL-HYDROQUINONE REDUCTASE"/>
    <property type="match status" value="1"/>
</dbReference>
<dbReference type="Proteomes" id="UP001150614">
    <property type="component" value="Unassembled WGS sequence"/>
</dbReference>
<dbReference type="InterPro" id="IPR040079">
    <property type="entry name" value="Glutathione_S-Trfase"/>
</dbReference>
<evidence type="ECO:0000313" key="3">
    <source>
        <dbReference type="EMBL" id="MDD1944046.1"/>
    </source>
</evidence>
<comment type="caution">
    <text evidence="3">The sequence shown here is derived from an EMBL/GenBank/DDBJ whole genome shotgun (WGS) entry which is preliminary data.</text>
</comment>
<dbReference type="InterPro" id="IPR036249">
    <property type="entry name" value="Thioredoxin-like_sf"/>
</dbReference>
<dbReference type="PIRSF" id="PIRSF015753">
    <property type="entry name" value="GST"/>
    <property type="match status" value="1"/>
</dbReference>
<dbReference type="PANTHER" id="PTHR32419:SF6">
    <property type="entry name" value="GLUTATHIONE S-TRANSFERASE OMEGA-LIKE 1-RELATED"/>
    <property type="match status" value="1"/>
</dbReference>
<organism evidence="3 4">
    <name type="scientific">Pseudomonas carnis</name>
    <dbReference type="NCBI Taxonomy" id="2487355"/>
    <lineage>
        <taxon>Bacteria</taxon>
        <taxon>Pseudomonadati</taxon>
        <taxon>Pseudomonadota</taxon>
        <taxon>Gammaproteobacteria</taxon>
        <taxon>Pseudomonadales</taxon>
        <taxon>Pseudomonadaceae</taxon>
        <taxon>Pseudomonas</taxon>
    </lineage>
</organism>
<dbReference type="SUPFAM" id="SSF47616">
    <property type="entry name" value="GST C-terminal domain-like"/>
    <property type="match status" value="1"/>
</dbReference>
<sequence>MGLLIEGQWKDQWYESSADGAFQREQAQRRHWVTADGAPGPSGEGGFKAEAGRYHLYVSLACPWAHRTLILRKLKGLESLIDVSVVSWLMLENGWTFDKAHGSSGDKLDGLDFMHQRYTADTADYTGRVTVPVLWDKKLKRIVSNESAEIIRMFNSAFNELTGNTLDFYPQALHSTIDSLNERIYPAVNNGVYRAGFATSQQAYESAFDDVFAELDHLEQHLGSHRYLVGEYLTEADVRLFTTLIRFDAVYYSHFKCNLRRIADYSNLSNWLREIYQWPGVAETVDFEHIKGHYYASHRTINPTGIVPKGPLQGFDSEHDRHTLPGKGVWS</sequence>
<dbReference type="Pfam" id="PF13409">
    <property type="entry name" value="GST_N_2"/>
    <property type="match status" value="1"/>
</dbReference>
<dbReference type="InterPro" id="IPR036282">
    <property type="entry name" value="Glutathione-S-Trfase_C_sf"/>
</dbReference>
<dbReference type="Gene3D" id="3.40.30.10">
    <property type="entry name" value="Glutaredoxin"/>
    <property type="match status" value="1"/>
</dbReference>